<comment type="subcellular location">
    <subcellularLocation>
        <location evidence="1">Cell membrane</location>
        <topology evidence="1">Multi-pass membrane protein</topology>
    </subcellularLocation>
</comment>
<dbReference type="RefSeq" id="WP_117317802.1">
    <property type="nucleotide sequence ID" value="NZ_CP031769.1"/>
</dbReference>
<feature type="domain" description="Major facilitator superfamily (MFS) profile" evidence="7">
    <location>
        <begin position="4"/>
        <end position="392"/>
    </location>
</feature>
<dbReference type="PANTHER" id="PTHR43124">
    <property type="entry name" value="PURINE EFFLUX PUMP PBUE"/>
    <property type="match status" value="1"/>
</dbReference>
<evidence type="ECO:0000259" key="7">
    <source>
        <dbReference type="PROSITE" id="PS50850"/>
    </source>
</evidence>
<evidence type="ECO:0000256" key="2">
    <source>
        <dbReference type="ARBA" id="ARBA00022475"/>
    </source>
</evidence>
<evidence type="ECO:0000313" key="9">
    <source>
        <dbReference type="Proteomes" id="UP000262073"/>
    </source>
</evidence>
<dbReference type="KEGG" id="salm:D0Y50_15400"/>
<reference evidence="8 9" key="1">
    <citation type="submission" date="2018-08" db="EMBL/GenBank/DDBJ databases">
        <title>Salinimonas sediminis sp. nov., a piezophilic bacterium isolated from a deep-sea sediment sample from the New Britain Trench.</title>
        <authorList>
            <person name="Cao J."/>
        </authorList>
    </citation>
    <scope>NUCLEOTIDE SEQUENCE [LARGE SCALE GENOMIC DNA]</scope>
    <source>
        <strain evidence="8 9">N102</strain>
    </source>
</reference>
<feature type="transmembrane region" description="Helical" evidence="6">
    <location>
        <begin position="301"/>
        <end position="321"/>
    </location>
</feature>
<dbReference type="Pfam" id="PF07690">
    <property type="entry name" value="MFS_1"/>
    <property type="match status" value="1"/>
</dbReference>
<feature type="transmembrane region" description="Helical" evidence="6">
    <location>
        <begin position="42"/>
        <end position="61"/>
    </location>
</feature>
<dbReference type="EMBL" id="CP031769">
    <property type="protein sequence ID" value="AXR07622.1"/>
    <property type="molecule type" value="Genomic_DNA"/>
</dbReference>
<organism evidence="8 9">
    <name type="scientific">Salinimonas sediminis</name>
    <dbReference type="NCBI Taxonomy" id="2303538"/>
    <lineage>
        <taxon>Bacteria</taxon>
        <taxon>Pseudomonadati</taxon>
        <taxon>Pseudomonadota</taxon>
        <taxon>Gammaproteobacteria</taxon>
        <taxon>Alteromonadales</taxon>
        <taxon>Alteromonadaceae</taxon>
        <taxon>Alteromonas/Salinimonas group</taxon>
        <taxon>Salinimonas</taxon>
    </lineage>
</organism>
<dbReference type="OrthoDB" id="2957247at2"/>
<sequence length="392" mass="40234">MNPAFRIGSLGFALIAVCYGFARFAFGLFLPQIGEDIELSSTLAGVMSGGAFALYCIAILCSAHLSERVGPRPIAVAAALIAAGGMFGIALSTSPWLLAVSVMFAGISTGLASPPMADAVAQSVAPQQQNLTNTAINAGTSAGVVLSGVMALFIGSDWRMVFIIFTVAALGIAVGAVAQLPARQKNFRGSATANQSKTTTFGLPPFHTNLKHLVTAAFLMGASSTALWSFGGAIAQQRLGWLSEDVGMLWTLFGAAGVLGAIAGWLTASLGVNRVHWLSLIALSGSILMVGLSYTSVGLTLTGGILFGAAYVMLTGVYLVWGTMALPDRPGVGVTIGFLAISLGQTFGAPLFGLLMEHGSLQAAVITYAILGCAAGGFSYQTSCLRPRLAKI</sequence>
<dbReference type="Proteomes" id="UP000262073">
    <property type="component" value="Chromosome"/>
</dbReference>
<keyword evidence="5 6" id="KW-0472">Membrane</keyword>
<keyword evidence="4 6" id="KW-1133">Transmembrane helix</keyword>
<name>A0A346NQ15_9ALTE</name>
<feature type="transmembrane region" description="Helical" evidence="6">
    <location>
        <begin position="73"/>
        <end position="90"/>
    </location>
</feature>
<feature type="transmembrane region" description="Helical" evidence="6">
    <location>
        <begin position="275"/>
        <end position="295"/>
    </location>
</feature>
<proteinExistence type="predicted"/>
<keyword evidence="3 6" id="KW-0812">Transmembrane</keyword>
<feature type="transmembrane region" description="Helical" evidence="6">
    <location>
        <begin position="247"/>
        <end position="268"/>
    </location>
</feature>
<keyword evidence="2" id="KW-1003">Cell membrane</keyword>
<feature type="transmembrane region" description="Helical" evidence="6">
    <location>
        <begin position="96"/>
        <end position="113"/>
    </location>
</feature>
<accession>A0A346NQ15</accession>
<evidence type="ECO:0000313" key="8">
    <source>
        <dbReference type="EMBL" id="AXR07622.1"/>
    </source>
</evidence>
<dbReference type="GO" id="GO:0005886">
    <property type="term" value="C:plasma membrane"/>
    <property type="evidence" value="ECO:0007669"/>
    <property type="project" value="UniProtKB-SubCell"/>
</dbReference>
<feature type="transmembrane region" description="Helical" evidence="6">
    <location>
        <begin position="134"/>
        <end position="154"/>
    </location>
</feature>
<dbReference type="InterPro" id="IPR020846">
    <property type="entry name" value="MFS_dom"/>
</dbReference>
<feature type="transmembrane region" description="Helical" evidence="6">
    <location>
        <begin position="361"/>
        <end position="380"/>
    </location>
</feature>
<dbReference type="InterPro" id="IPR011701">
    <property type="entry name" value="MFS"/>
</dbReference>
<dbReference type="SUPFAM" id="SSF103473">
    <property type="entry name" value="MFS general substrate transporter"/>
    <property type="match status" value="1"/>
</dbReference>
<feature type="transmembrane region" description="Helical" evidence="6">
    <location>
        <begin position="213"/>
        <end position="235"/>
    </location>
</feature>
<dbReference type="AlphaFoldDB" id="A0A346NQ15"/>
<keyword evidence="9" id="KW-1185">Reference proteome</keyword>
<gene>
    <name evidence="8" type="ORF">D0Y50_15400</name>
</gene>
<dbReference type="GO" id="GO:0022857">
    <property type="term" value="F:transmembrane transporter activity"/>
    <property type="evidence" value="ECO:0007669"/>
    <property type="project" value="InterPro"/>
</dbReference>
<evidence type="ECO:0000256" key="6">
    <source>
        <dbReference type="SAM" id="Phobius"/>
    </source>
</evidence>
<feature type="transmembrane region" description="Helical" evidence="6">
    <location>
        <begin position="7"/>
        <end position="30"/>
    </location>
</feature>
<dbReference type="InterPro" id="IPR050189">
    <property type="entry name" value="MFS_Efflux_Transporters"/>
</dbReference>
<dbReference type="Gene3D" id="1.20.1250.20">
    <property type="entry name" value="MFS general substrate transporter like domains"/>
    <property type="match status" value="2"/>
</dbReference>
<dbReference type="InterPro" id="IPR036259">
    <property type="entry name" value="MFS_trans_sf"/>
</dbReference>
<feature type="transmembrane region" description="Helical" evidence="6">
    <location>
        <begin position="160"/>
        <end position="180"/>
    </location>
</feature>
<feature type="transmembrane region" description="Helical" evidence="6">
    <location>
        <begin position="333"/>
        <end position="355"/>
    </location>
</feature>
<dbReference type="PANTHER" id="PTHR43124:SF3">
    <property type="entry name" value="CHLORAMPHENICOL EFFLUX PUMP RV0191"/>
    <property type="match status" value="1"/>
</dbReference>
<evidence type="ECO:0000256" key="5">
    <source>
        <dbReference type="ARBA" id="ARBA00023136"/>
    </source>
</evidence>
<evidence type="ECO:0000256" key="3">
    <source>
        <dbReference type="ARBA" id="ARBA00022692"/>
    </source>
</evidence>
<evidence type="ECO:0000256" key="4">
    <source>
        <dbReference type="ARBA" id="ARBA00022989"/>
    </source>
</evidence>
<protein>
    <submittedName>
        <fullName evidence="8">MFS transporter</fullName>
    </submittedName>
</protein>
<evidence type="ECO:0000256" key="1">
    <source>
        <dbReference type="ARBA" id="ARBA00004651"/>
    </source>
</evidence>
<dbReference type="PROSITE" id="PS50850">
    <property type="entry name" value="MFS"/>
    <property type="match status" value="1"/>
</dbReference>